<dbReference type="AlphaFoldDB" id="A0A9D4P7A7"/>
<dbReference type="OrthoDB" id="432412at2759"/>
<dbReference type="PIRSF" id="PIRSF038021">
    <property type="entry name" value="UCP038021_RWDD2"/>
    <property type="match status" value="1"/>
</dbReference>
<dbReference type="SUPFAM" id="SSF54495">
    <property type="entry name" value="UBC-like"/>
    <property type="match status" value="1"/>
</dbReference>
<reference evidence="2" key="1">
    <citation type="submission" date="2020-06" db="EMBL/GenBank/DDBJ databases">
        <authorList>
            <person name="Ji K."/>
            <person name="Li J."/>
        </authorList>
    </citation>
    <scope>NUCLEOTIDE SEQUENCE</scope>
    <source>
        <strain evidence="2">JKM2019</strain>
        <tissue evidence="2">Whole body</tissue>
    </source>
</reference>
<sequence>MIEEEIYGTMEQQQQQNSDDPRIAELIIISSMYPTQLQCVDDEIQRSIDEQNFHRFNHSITALFNVDTMLEIHLIMPVEYPNDDPNCLQIYCRITDTSLLNDHKNLQKQLNERVKNEIIDSGSLINVIPKIIEIWTEMKSSKCDSNHSNAEKDDDDDKIDNNSCINRCWIYSHHIYSSIKRKSIIDLCRKHNLNGFMLIGKPGFICVEGSDNDCDQFWTTIRSWNWQRIIMIDVEKMSKSQTQHLTFDSFVEHVDRSTVFRILEQKKCDEIIKNFLGIK</sequence>
<evidence type="ECO:0000313" key="2">
    <source>
        <dbReference type="EMBL" id="KAH7646140.1"/>
    </source>
</evidence>
<accession>A0A9D4P7A7</accession>
<feature type="domain" description="Small nuclear ribonucleoprotein Prp3 C-terminal" evidence="1">
    <location>
        <begin position="169"/>
        <end position="240"/>
    </location>
</feature>
<dbReference type="Pfam" id="PF06544">
    <property type="entry name" value="Prp3_C"/>
    <property type="match status" value="1"/>
</dbReference>
<dbReference type="InterPro" id="IPR059181">
    <property type="entry name" value="RWDD2A-B_C"/>
</dbReference>
<dbReference type="InterPro" id="IPR017359">
    <property type="entry name" value="Phi-like"/>
</dbReference>
<evidence type="ECO:0000259" key="1">
    <source>
        <dbReference type="Pfam" id="PF06544"/>
    </source>
</evidence>
<comment type="caution">
    <text evidence="2">The sequence shown here is derived from an EMBL/GenBank/DDBJ whole genome shotgun (WGS) entry which is preliminary data.</text>
</comment>
<dbReference type="Proteomes" id="UP000828236">
    <property type="component" value="Unassembled WGS sequence"/>
</dbReference>
<reference evidence="2" key="2">
    <citation type="journal article" date="2021" name="World Allergy Organ. J.">
        <title>Chromosome-level assembly of Dermatophagoides farinae genome and transcriptome reveals two novel allergens Der f 37 and Der f 39.</title>
        <authorList>
            <person name="Chen J."/>
            <person name="Cai Z."/>
            <person name="Fan D."/>
            <person name="Hu J."/>
            <person name="Hou Y."/>
            <person name="He Y."/>
            <person name="Zhang Z."/>
            <person name="Zhao Z."/>
            <person name="Gao P."/>
            <person name="Hu W."/>
            <person name="Sun J."/>
            <person name="Li J."/>
            <person name="Ji K."/>
        </authorList>
    </citation>
    <scope>NUCLEOTIDE SEQUENCE</scope>
    <source>
        <strain evidence="2">JKM2019</strain>
    </source>
</reference>
<proteinExistence type="predicted"/>
<dbReference type="CDD" id="cd24163">
    <property type="entry name" value="RWDD2_C"/>
    <property type="match status" value="1"/>
</dbReference>
<dbReference type="InterPro" id="IPR016135">
    <property type="entry name" value="UBQ-conjugating_enzyme/RWD"/>
</dbReference>
<name>A0A9D4P7A7_DERFA</name>
<protein>
    <recommendedName>
        <fullName evidence="1">Small nuclear ribonucleoprotein Prp3 C-terminal domain-containing protein</fullName>
    </recommendedName>
</protein>
<dbReference type="PANTHER" id="PTHR15955">
    <property type="entry name" value="RWD DOMAIN CONTAINING PROTEIN 2"/>
    <property type="match status" value="1"/>
</dbReference>
<dbReference type="PANTHER" id="PTHR15955:SF8">
    <property type="entry name" value="RWD DOMAIN-CONTAINING PROTEIN 2B-RELATED"/>
    <property type="match status" value="1"/>
</dbReference>
<dbReference type="InterPro" id="IPR010541">
    <property type="entry name" value="Prp3_C"/>
</dbReference>
<dbReference type="EMBL" id="SDOV01000001">
    <property type="protein sequence ID" value="KAH7646140.1"/>
    <property type="molecule type" value="Genomic_DNA"/>
</dbReference>
<dbReference type="Gene3D" id="3.10.110.10">
    <property type="entry name" value="Ubiquitin Conjugating Enzyme"/>
    <property type="match status" value="1"/>
</dbReference>
<organism evidence="2">
    <name type="scientific">Dermatophagoides farinae</name>
    <name type="common">American house dust mite</name>
    <dbReference type="NCBI Taxonomy" id="6954"/>
    <lineage>
        <taxon>Eukaryota</taxon>
        <taxon>Metazoa</taxon>
        <taxon>Ecdysozoa</taxon>
        <taxon>Arthropoda</taxon>
        <taxon>Chelicerata</taxon>
        <taxon>Arachnida</taxon>
        <taxon>Acari</taxon>
        <taxon>Acariformes</taxon>
        <taxon>Sarcoptiformes</taxon>
        <taxon>Astigmata</taxon>
        <taxon>Psoroptidia</taxon>
        <taxon>Analgoidea</taxon>
        <taxon>Pyroglyphidae</taxon>
        <taxon>Dermatophagoidinae</taxon>
        <taxon>Dermatophagoides</taxon>
    </lineage>
</organism>
<gene>
    <name evidence="2" type="ORF">HUG17_1678</name>
</gene>